<gene>
    <name evidence="1" type="ORF">PSP31121_04751</name>
</gene>
<dbReference type="AlphaFoldDB" id="A0A5E5BHB2"/>
<name>A0A5E5BHB2_9BURK</name>
<organism evidence="1 2">
    <name type="scientific">Pandoraea sputorum</name>
    <dbReference type="NCBI Taxonomy" id="93222"/>
    <lineage>
        <taxon>Bacteria</taxon>
        <taxon>Pseudomonadati</taxon>
        <taxon>Pseudomonadota</taxon>
        <taxon>Betaproteobacteria</taxon>
        <taxon>Burkholderiales</taxon>
        <taxon>Burkholderiaceae</taxon>
        <taxon>Pandoraea</taxon>
    </lineage>
</organism>
<sequence length="49" mass="5139">MSARLIYGIALCLGLFGLLEPALDYQVVHDACAPSGLPCTATVAHVFGY</sequence>
<evidence type="ECO:0000313" key="1">
    <source>
        <dbReference type="EMBL" id="VVE84415.1"/>
    </source>
</evidence>
<dbReference type="RefSeq" id="WP_191631736.1">
    <property type="nucleotide sequence ID" value="NZ_CABPSR010000018.1"/>
</dbReference>
<dbReference type="EMBL" id="CABPSR010000018">
    <property type="protein sequence ID" value="VVE84415.1"/>
    <property type="molecule type" value="Genomic_DNA"/>
</dbReference>
<protein>
    <submittedName>
        <fullName evidence="1">Uncharacterized protein</fullName>
    </submittedName>
</protein>
<evidence type="ECO:0000313" key="2">
    <source>
        <dbReference type="Proteomes" id="UP000335538"/>
    </source>
</evidence>
<reference evidence="1 2" key="1">
    <citation type="submission" date="2019-08" db="EMBL/GenBank/DDBJ databases">
        <authorList>
            <person name="Peeters C."/>
        </authorList>
    </citation>
    <scope>NUCLEOTIDE SEQUENCE [LARGE SCALE GENOMIC DNA]</scope>
    <source>
        <strain evidence="1 2">LMG 31121</strain>
    </source>
</reference>
<dbReference type="Proteomes" id="UP000335538">
    <property type="component" value="Unassembled WGS sequence"/>
</dbReference>
<accession>A0A5E5BHB2</accession>
<proteinExistence type="predicted"/>